<evidence type="ECO:0000256" key="3">
    <source>
        <dbReference type="ARBA" id="ARBA00012506"/>
    </source>
</evidence>
<gene>
    <name evidence="10" type="primary">apaH</name>
    <name evidence="10" type="ORF">MSNKSG1_12447</name>
</gene>
<dbReference type="InterPro" id="IPR004617">
    <property type="entry name" value="ApaH"/>
</dbReference>
<evidence type="ECO:0000313" key="11">
    <source>
        <dbReference type="Proteomes" id="UP000011960"/>
    </source>
</evidence>
<dbReference type="Proteomes" id="UP000011960">
    <property type="component" value="Unassembled WGS sequence"/>
</dbReference>
<name>M7CPH5_9GAMM</name>
<evidence type="ECO:0000313" key="10">
    <source>
        <dbReference type="EMBL" id="EMP55079.1"/>
    </source>
</evidence>
<dbReference type="NCBIfam" id="NF001204">
    <property type="entry name" value="PRK00166.1"/>
    <property type="match status" value="1"/>
</dbReference>
<accession>M7CPH5</accession>
<evidence type="ECO:0000256" key="2">
    <source>
        <dbReference type="ARBA" id="ARBA00005419"/>
    </source>
</evidence>
<reference evidence="10 11" key="1">
    <citation type="journal article" date="2013" name="Genome Announc.">
        <title>Genome Sequence of Hydrothermal Arsenic-Respiring Bacterium Marinobacter santoriniensis NKSG1T.</title>
        <authorList>
            <person name="Handley K.M."/>
            <person name="Upton M."/>
            <person name="Beatson S.A."/>
            <person name="Hery M."/>
            <person name="Lloyd J.R."/>
        </authorList>
    </citation>
    <scope>NUCLEOTIDE SEQUENCE [LARGE SCALE GENOMIC DNA]</scope>
    <source>
        <strain evidence="10 11">NKSG1</strain>
    </source>
</reference>
<comment type="function">
    <text evidence="1">Hydrolyzes diadenosine 5',5'''-P1,P4-tetraphosphate to yield ADP.</text>
</comment>
<evidence type="ECO:0000259" key="9">
    <source>
        <dbReference type="Pfam" id="PF00149"/>
    </source>
</evidence>
<comment type="caution">
    <text evidence="10">The sequence shown here is derived from an EMBL/GenBank/DDBJ whole genome shotgun (WGS) entry which is preliminary data.</text>
</comment>
<dbReference type="PANTHER" id="PTHR40942:SF4">
    <property type="entry name" value="CYTOCHROME C5"/>
    <property type="match status" value="1"/>
</dbReference>
<keyword evidence="11" id="KW-1185">Reference proteome</keyword>
<dbReference type="eggNOG" id="COG0639">
    <property type="taxonomic scope" value="Bacteria"/>
</dbReference>
<organism evidence="10 11">
    <name type="scientific">Marinobacter santoriniensis NKSG1</name>
    <dbReference type="NCBI Taxonomy" id="1288826"/>
    <lineage>
        <taxon>Bacteria</taxon>
        <taxon>Pseudomonadati</taxon>
        <taxon>Pseudomonadota</taxon>
        <taxon>Gammaproteobacteria</taxon>
        <taxon>Pseudomonadales</taxon>
        <taxon>Marinobacteraceae</taxon>
        <taxon>Marinobacter</taxon>
    </lineage>
</organism>
<keyword evidence="4 10" id="KW-0378">Hydrolase</keyword>
<evidence type="ECO:0000256" key="7">
    <source>
        <dbReference type="ARBA" id="ARBA00033210"/>
    </source>
</evidence>
<dbReference type="SUPFAM" id="SSF56300">
    <property type="entry name" value="Metallo-dependent phosphatases"/>
    <property type="match status" value="1"/>
</dbReference>
<dbReference type="InterPro" id="IPR004843">
    <property type="entry name" value="Calcineurin-like_PHP"/>
</dbReference>
<dbReference type="PIRSF" id="PIRSF000903">
    <property type="entry name" value="B5n-ttraPtase_sm"/>
    <property type="match status" value="1"/>
</dbReference>
<dbReference type="PATRIC" id="fig|1288826.3.peg.2463"/>
<evidence type="ECO:0000256" key="5">
    <source>
        <dbReference type="ARBA" id="ARBA00031248"/>
    </source>
</evidence>
<evidence type="ECO:0000256" key="1">
    <source>
        <dbReference type="ARBA" id="ARBA00003413"/>
    </source>
</evidence>
<dbReference type="PANTHER" id="PTHR40942">
    <property type="match status" value="1"/>
</dbReference>
<evidence type="ECO:0000256" key="4">
    <source>
        <dbReference type="ARBA" id="ARBA00022801"/>
    </source>
</evidence>
<dbReference type="Gene3D" id="3.60.21.10">
    <property type="match status" value="1"/>
</dbReference>
<dbReference type="NCBIfam" id="TIGR00668">
    <property type="entry name" value="apaH"/>
    <property type="match status" value="1"/>
</dbReference>
<dbReference type="AlphaFoldDB" id="M7CPH5"/>
<proteinExistence type="inferred from homology"/>
<dbReference type="CDD" id="cd07422">
    <property type="entry name" value="MPP_ApaH"/>
    <property type="match status" value="1"/>
</dbReference>
<protein>
    <recommendedName>
        <fullName evidence="3">bis(5'-nucleosyl)-tetraphosphatase (symmetrical)</fullName>
        <ecNumber evidence="3">3.6.1.41</ecNumber>
    </recommendedName>
    <alternativeName>
        <fullName evidence="6">Ap4A hydrolase</fullName>
    </alternativeName>
    <alternativeName>
        <fullName evidence="5">Diadenosine 5',5'''-P1,P4-tetraphosphate pyrophosphohydrolase</fullName>
    </alternativeName>
    <alternativeName>
        <fullName evidence="7">Diadenosine tetraphosphatase</fullName>
    </alternativeName>
</protein>
<evidence type="ECO:0000256" key="8">
    <source>
        <dbReference type="ARBA" id="ARBA00049417"/>
    </source>
</evidence>
<feature type="domain" description="Calcineurin-like phosphoesterase" evidence="9">
    <location>
        <begin position="9"/>
        <end position="146"/>
    </location>
</feature>
<comment type="catalytic activity">
    <reaction evidence="8">
        <text>P(1),P(4)-bis(5'-adenosyl) tetraphosphate + H2O = 2 ADP + 2 H(+)</text>
        <dbReference type="Rhea" id="RHEA:24252"/>
        <dbReference type="ChEBI" id="CHEBI:15377"/>
        <dbReference type="ChEBI" id="CHEBI:15378"/>
        <dbReference type="ChEBI" id="CHEBI:58141"/>
        <dbReference type="ChEBI" id="CHEBI:456216"/>
        <dbReference type="EC" id="3.6.1.41"/>
    </reaction>
</comment>
<dbReference type="EC" id="3.6.1.41" evidence="3"/>
<comment type="similarity">
    <text evidence="2">Belongs to the Ap4A hydrolase family.</text>
</comment>
<evidence type="ECO:0000256" key="6">
    <source>
        <dbReference type="ARBA" id="ARBA00032248"/>
    </source>
</evidence>
<sequence length="270" mass="30381">MRAAMTDYAIGDIQGCYERLRDVLDRVSFSPSRDRLWVAGDLINRGPDSLETLRYIKSLGASAEVVLGNHDLHLLAVALGGHATKSKDTLHEILEAPDCDDLVEWLRRQSFCVYDERRDLLMAHAGLPHIWSVGEAVALAREVEAVIRGDDAEYYFSHMYGNEPGCWTPSLEGMDRWRMITNYFTRMRFIARDGTLELATKESAGNAPEGFEPWFHFPRADRVRVIFGHWAALEGNTGSERFIGLDTGCVWGGALTVMNLDTGERIHCDC</sequence>
<dbReference type="EMBL" id="APAT01000018">
    <property type="protein sequence ID" value="EMP55079.1"/>
    <property type="molecule type" value="Genomic_DNA"/>
</dbReference>
<dbReference type="InterPro" id="IPR029052">
    <property type="entry name" value="Metallo-depent_PP-like"/>
</dbReference>
<dbReference type="STRING" id="1288826.MSNKSG1_12447"/>
<dbReference type="Pfam" id="PF00149">
    <property type="entry name" value="Metallophos"/>
    <property type="match status" value="1"/>
</dbReference>
<dbReference type="GO" id="GO:0008803">
    <property type="term" value="F:bis(5'-nucleosyl)-tetraphosphatase (symmetrical) activity"/>
    <property type="evidence" value="ECO:0007669"/>
    <property type="project" value="UniProtKB-EC"/>
</dbReference>